<evidence type="ECO:0000256" key="2">
    <source>
        <dbReference type="ARBA" id="ARBA00022475"/>
    </source>
</evidence>
<dbReference type="PIRSF" id="PIRSF006060">
    <property type="entry name" value="AA_transporter"/>
    <property type="match status" value="1"/>
</dbReference>
<dbReference type="PANTHER" id="PTHR42770">
    <property type="entry name" value="AMINO ACID TRANSPORTER-RELATED"/>
    <property type="match status" value="1"/>
</dbReference>
<dbReference type="GO" id="GO:0005886">
    <property type="term" value="C:plasma membrane"/>
    <property type="evidence" value="ECO:0007669"/>
    <property type="project" value="UniProtKB-SubCell"/>
</dbReference>
<dbReference type="InterPro" id="IPR050367">
    <property type="entry name" value="APC_superfamily"/>
</dbReference>
<evidence type="ECO:0000313" key="7">
    <source>
        <dbReference type="EMBL" id="SDP79803.1"/>
    </source>
</evidence>
<evidence type="ECO:0000256" key="1">
    <source>
        <dbReference type="ARBA" id="ARBA00004651"/>
    </source>
</evidence>
<feature type="transmembrane region" description="Helical" evidence="6">
    <location>
        <begin position="343"/>
        <end position="362"/>
    </location>
</feature>
<feature type="transmembrane region" description="Helical" evidence="6">
    <location>
        <begin position="117"/>
        <end position="134"/>
    </location>
</feature>
<dbReference type="EMBL" id="FNJR01000009">
    <property type="protein sequence ID" value="SDP79803.1"/>
    <property type="molecule type" value="Genomic_DNA"/>
</dbReference>
<organism evidence="7 8">
    <name type="scientific">Actinopolyspora xinjiangensis</name>
    <dbReference type="NCBI Taxonomy" id="405564"/>
    <lineage>
        <taxon>Bacteria</taxon>
        <taxon>Bacillati</taxon>
        <taxon>Actinomycetota</taxon>
        <taxon>Actinomycetes</taxon>
        <taxon>Actinopolysporales</taxon>
        <taxon>Actinopolysporaceae</taxon>
        <taxon>Actinopolyspora</taxon>
    </lineage>
</organism>
<reference evidence="8" key="1">
    <citation type="submission" date="2016-10" db="EMBL/GenBank/DDBJ databases">
        <authorList>
            <person name="Varghese N."/>
            <person name="Submissions S."/>
        </authorList>
    </citation>
    <scope>NUCLEOTIDE SEQUENCE [LARGE SCALE GENOMIC DNA]</scope>
    <source>
        <strain evidence="8">DSM 46732</strain>
    </source>
</reference>
<dbReference type="Proteomes" id="UP000199497">
    <property type="component" value="Unassembled WGS sequence"/>
</dbReference>
<feature type="transmembrane region" description="Helical" evidence="6">
    <location>
        <begin position="276"/>
        <end position="298"/>
    </location>
</feature>
<evidence type="ECO:0000256" key="4">
    <source>
        <dbReference type="ARBA" id="ARBA00022989"/>
    </source>
</evidence>
<accession>A0A1H0VN65</accession>
<feature type="transmembrane region" description="Helical" evidence="6">
    <location>
        <begin position="12"/>
        <end position="34"/>
    </location>
</feature>
<feature type="transmembrane region" description="Helical" evidence="6">
    <location>
        <begin position="141"/>
        <end position="161"/>
    </location>
</feature>
<dbReference type="PANTHER" id="PTHR42770:SF7">
    <property type="entry name" value="MEMBRANE PROTEIN"/>
    <property type="match status" value="1"/>
</dbReference>
<evidence type="ECO:0000256" key="3">
    <source>
        <dbReference type="ARBA" id="ARBA00022692"/>
    </source>
</evidence>
<gene>
    <name evidence="7" type="ORF">SAMN04487905_10999</name>
</gene>
<keyword evidence="2" id="KW-1003">Cell membrane</keyword>
<name>A0A1H0VN65_9ACTN</name>
<dbReference type="AlphaFoldDB" id="A0A1H0VN65"/>
<evidence type="ECO:0000256" key="5">
    <source>
        <dbReference type="ARBA" id="ARBA00023136"/>
    </source>
</evidence>
<evidence type="ECO:0000256" key="6">
    <source>
        <dbReference type="SAM" id="Phobius"/>
    </source>
</evidence>
<keyword evidence="5 6" id="KW-0472">Membrane</keyword>
<keyword evidence="3 6" id="KW-0812">Transmembrane</keyword>
<proteinExistence type="predicted"/>
<evidence type="ECO:0000313" key="8">
    <source>
        <dbReference type="Proteomes" id="UP000199497"/>
    </source>
</evidence>
<dbReference type="STRING" id="405564.SAMN04487905_10999"/>
<feature type="transmembrane region" description="Helical" evidence="6">
    <location>
        <begin position="181"/>
        <end position="203"/>
    </location>
</feature>
<keyword evidence="8" id="KW-1185">Reference proteome</keyword>
<sequence length="427" mass="43908">MRLKARLGTADAVTIGLSSMIGAGLFAAFAPAASRAGWNLVPALLLAASVAFCNATSSAALAARHPAAGGAYVYGRERLGSNWGYLAGWGFVTGKTASCAAMALTAANYLVPDHPRVAAVASVLLLTGTNYVGITRTARLARGLLGITLTGLAVALVAIWFPDRTPPLLPGVTDLPPGTELRWGGLWGITGAAGLLFFAFAGYARIATLGEEVRDPERTIPRAIPIALGSVVVLYLVVGVTLLGALGPAELARSTAPLAEAVRGGPLPWSAPAARLAAGTAALGALLALLAGVGRTALAMAREGDLPRWLNRVHPRFGTPHHAELGVAAVVAVLVLAGDLRSVIGFSSFGVLVYYAVANSAAWRLPRDQRWFPRALPAVGLLGCAVLAFSLPWQAVVAGVGCFLVGLLLRLQRKLLPNPLGGRVGPS</sequence>
<dbReference type="Gene3D" id="1.20.1740.10">
    <property type="entry name" value="Amino acid/polyamine transporter I"/>
    <property type="match status" value="1"/>
</dbReference>
<feature type="transmembrane region" description="Helical" evidence="6">
    <location>
        <begin position="40"/>
        <end position="62"/>
    </location>
</feature>
<comment type="subcellular location">
    <subcellularLocation>
        <location evidence="1">Cell membrane</location>
        <topology evidence="1">Multi-pass membrane protein</topology>
    </subcellularLocation>
</comment>
<feature type="transmembrane region" description="Helical" evidence="6">
    <location>
        <begin position="83"/>
        <end position="111"/>
    </location>
</feature>
<protein>
    <submittedName>
        <fullName evidence="7">Amino acid/polyamine/organocation transporter, APC superfamily (TC 2.A.3)</fullName>
    </submittedName>
</protein>
<dbReference type="Pfam" id="PF13520">
    <property type="entry name" value="AA_permease_2"/>
    <property type="match status" value="1"/>
</dbReference>
<feature type="transmembrane region" description="Helical" evidence="6">
    <location>
        <begin position="224"/>
        <end position="246"/>
    </location>
</feature>
<feature type="transmembrane region" description="Helical" evidence="6">
    <location>
        <begin position="395"/>
        <end position="411"/>
    </location>
</feature>
<dbReference type="InterPro" id="IPR002293">
    <property type="entry name" value="AA/rel_permease1"/>
</dbReference>
<dbReference type="GO" id="GO:0022857">
    <property type="term" value="F:transmembrane transporter activity"/>
    <property type="evidence" value="ECO:0007669"/>
    <property type="project" value="InterPro"/>
</dbReference>
<keyword evidence="4 6" id="KW-1133">Transmembrane helix</keyword>
<dbReference type="OrthoDB" id="259687at2"/>